<dbReference type="EMBL" id="BMNW01000011">
    <property type="protein sequence ID" value="GGM25062.1"/>
    <property type="molecule type" value="Genomic_DNA"/>
</dbReference>
<keyword evidence="1" id="KW-0812">Transmembrane</keyword>
<sequence>MDPIVLVLSVALGLSLLGGVILASLYWSERTRHHAAKAWAEAEQLRFAAYKKLIEHERTTQEEQKTLEHV</sequence>
<accession>A0ABQ2H2N0</accession>
<comment type="caution">
    <text evidence="2">The sequence shown here is derived from an EMBL/GenBank/DDBJ whole genome shotgun (WGS) entry which is preliminary data.</text>
</comment>
<keyword evidence="3" id="KW-1185">Reference proteome</keyword>
<proteinExistence type="predicted"/>
<feature type="transmembrane region" description="Helical" evidence="1">
    <location>
        <begin position="6"/>
        <end position="27"/>
    </location>
</feature>
<keyword evidence="1" id="KW-0472">Membrane</keyword>
<evidence type="ECO:0000256" key="1">
    <source>
        <dbReference type="SAM" id="Phobius"/>
    </source>
</evidence>
<evidence type="ECO:0000313" key="3">
    <source>
        <dbReference type="Proteomes" id="UP000616499"/>
    </source>
</evidence>
<evidence type="ECO:0000313" key="2">
    <source>
        <dbReference type="EMBL" id="GGM25062.1"/>
    </source>
</evidence>
<reference evidence="3" key="1">
    <citation type="journal article" date="2019" name="Int. J. Syst. Evol. Microbiol.">
        <title>The Global Catalogue of Microorganisms (GCM) 10K type strain sequencing project: providing services to taxonomists for standard genome sequencing and annotation.</title>
        <authorList>
            <consortium name="The Broad Institute Genomics Platform"/>
            <consortium name="The Broad Institute Genome Sequencing Center for Infectious Disease"/>
            <person name="Wu L."/>
            <person name="Ma J."/>
        </authorList>
    </citation>
    <scope>NUCLEOTIDE SEQUENCE [LARGE SCALE GENOMIC DNA]</scope>
    <source>
        <strain evidence="3">JCM 13501</strain>
    </source>
</reference>
<gene>
    <name evidence="2" type="ORF">GCM10009425_39860</name>
</gene>
<dbReference type="Proteomes" id="UP000616499">
    <property type="component" value="Unassembled WGS sequence"/>
</dbReference>
<evidence type="ECO:0008006" key="4">
    <source>
        <dbReference type="Google" id="ProtNLM"/>
    </source>
</evidence>
<keyword evidence="1" id="KW-1133">Transmembrane helix</keyword>
<name>A0ABQ2H2N0_9PSED</name>
<dbReference type="RefSeq" id="WP_188867890.1">
    <property type="nucleotide sequence ID" value="NZ_BMNW01000011.1"/>
</dbReference>
<protein>
    <recommendedName>
        <fullName evidence="4">DNA recombination protein RmuC</fullName>
    </recommendedName>
</protein>
<organism evidence="2 3">
    <name type="scientific">Pseudomonas asuensis</name>
    <dbReference type="NCBI Taxonomy" id="1825787"/>
    <lineage>
        <taxon>Bacteria</taxon>
        <taxon>Pseudomonadati</taxon>
        <taxon>Pseudomonadota</taxon>
        <taxon>Gammaproteobacteria</taxon>
        <taxon>Pseudomonadales</taxon>
        <taxon>Pseudomonadaceae</taxon>
        <taxon>Pseudomonas</taxon>
    </lineage>
</organism>